<name>A0A2N9FXK4_FAGSY</name>
<evidence type="ECO:0000256" key="1">
    <source>
        <dbReference type="ARBA" id="ARBA00004479"/>
    </source>
</evidence>
<keyword evidence="4" id="KW-0245">EGF-like domain</keyword>
<evidence type="ECO:0000256" key="14">
    <source>
        <dbReference type="ARBA" id="ARBA00023170"/>
    </source>
</evidence>
<feature type="domain" description="Apple" evidence="22">
    <location>
        <begin position="243"/>
        <end position="325"/>
    </location>
</feature>
<dbReference type="InterPro" id="IPR008271">
    <property type="entry name" value="Ser/Thr_kinase_AS"/>
</dbReference>
<evidence type="ECO:0000259" key="21">
    <source>
        <dbReference type="PROSITE" id="PS50927"/>
    </source>
</evidence>
<evidence type="ECO:0000313" key="23">
    <source>
        <dbReference type="EMBL" id="SPC91943.1"/>
    </source>
</evidence>
<sequence length="884" mass="100097">MATLSYPTQLVSLFGPPRTAALTSSDDTNLQLQLLNTGNLVLHNSTGFVIWQSFDSPTDTLLPLQTLTMVSSLISKRSQADYSSGYYKLSFNDDNVLRLLFQGPTISSVYWPDPSLANPGLAGRSEYGTRRRAVLNNTGYFESTDHFTFNATDYGVVTHRRLTLDTDGNLRLYSLQEMNGVWEWFVTWQAFSDPCRIHGICGLNGVCSYDHVFGRKCSCLQGFKMKDQTDWSYGCEPEFSVSCNNTDESSFVQLAHVEYYGFDIDFYQNHTLQLCQDECLKRCDCKGFNYKFSVNDSFYNCYPKFRLLNGRLSPNFEGDFYLRLPKAGFSNNKTLDEDFGLNCSSKVPQQQRRTYENKSVKLLLWFATAIGGVEVTCIVLVWFLLLRTRKHPVSAAQGYLLTNRFQRFTFDELRKATQGFSEVIGQGAGGIVYKGILPDQRIAAIKRLDEANQGEAEFLAEVNTIGMLNHMYLIETWGYCVEGKHKLLVYEYMKHGSLAENLSSNALDGNRRFEIAVGIAKGLAYLHEECLEWVLHCDVKPQNILLDDDYQPKVADFGLSKLLSRSTIDHSNFSRMRGTRGYMAPEWAYNLPITSKVDVYSYGIVLLEMVTGKSPNVMYISDSGETREHKRLVTLVREYINIGIATRKSWIEEIIDPMMAGKYDHAKMELLVKVALQCSKLSLLKDGKLILSNSAGITVWTTRTAALTSSDDTNLQLQLLNTGNLVLHNSTGFVIWQSFDSPVDTLLPLQTLTMVSSLISKRSQADFSSGYYKLSFNDDNVLRLLFQGPTISSVYWPDPSLANPGLAGRQLTLDTNGNLRLYSLQEMNEVWEWFVTWQAFSDPCRIHGICGLNGVCSYDHVFGRKCSCLQGFKMKDQTDWSYWV</sequence>
<evidence type="ECO:0000256" key="4">
    <source>
        <dbReference type="ARBA" id="ARBA00022536"/>
    </source>
</evidence>
<dbReference type="InterPro" id="IPR000858">
    <property type="entry name" value="S_locus_glycoprot_dom"/>
</dbReference>
<keyword evidence="3" id="KW-0723">Serine/threonine-protein kinase</keyword>
<keyword evidence="9" id="KW-0418">Kinase</keyword>
<dbReference type="Gene3D" id="3.30.200.20">
    <property type="entry name" value="Phosphorylase Kinase, domain 1"/>
    <property type="match status" value="1"/>
</dbReference>
<dbReference type="InterPro" id="IPR017441">
    <property type="entry name" value="Protein_kinase_ATP_BS"/>
</dbReference>
<dbReference type="AlphaFoldDB" id="A0A2N9FXK4"/>
<dbReference type="Pfam" id="PF00954">
    <property type="entry name" value="S_locus_glycop"/>
    <property type="match status" value="2"/>
</dbReference>
<dbReference type="GO" id="GO:0005524">
    <property type="term" value="F:ATP binding"/>
    <property type="evidence" value="ECO:0007669"/>
    <property type="project" value="UniProtKB-UniRule"/>
</dbReference>
<comment type="subcellular location">
    <subcellularLocation>
        <location evidence="1">Membrane</location>
        <topology evidence="1">Single-pass type I membrane protein</topology>
    </subcellularLocation>
</comment>
<dbReference type="InterPro" id="IPR000719">
    <property type="entry name" value="Prot_kinase_dom"/>
</dbReference>
<dbReference type="FunFam" id="1.10.510.10:FF:000537">
    <property type="entry name" value="Putative receptor-like protein kinase"/>
    <property type="match status" value="1"/>
</dbReference>
<keyword evidence="5" id="KW-0808">Transferase</keyword>
<evidence type="ECO:0000256" key="15">
    <source>
        <dbReference type="ARBA" id="ARBA00023180"/>
    </source>
</evidence>
<evidence type="ECO:0000256" key="8">
    <source>
        <dbReference type="ARBA" id="ARBA00022741"/>
    </source>
</evidence>
<evidence type="ECO:0000256" key="16">
    <source>
        <dbReference type="ARBA" id="ARBA00047899"/>
    </source>
</evidence>
<dbReference type="PROSITE" id="PS50948">
    <property type="entry name" value="PAN"/>
    <property type="match status" value="1"/>
</dbReference>
<keyword evidence="13" id="KW-1015">Disulfide bond</keyword>
<evidence type="ECO:0000256" key="5">
    <source>
        <dbReference type="ARBA" id="ARBA00022679"/>
    </source>
</evidence>
<proteinExistence type="predicted"/>
<dbReference type="GO" id="GO:0016020">
    <property type="term" value="C:membrane"/>
    <property type="evidence" value="ECO:0007669"/>
    <property type="project" value="UniProtKB-SubCell"/>
</dbReference>
<comment type="catalytic activity">
    <reaction evidence="17">
        <text>L-seryl-[protein] + ATP = O-phospho-L-seryl-[protein] + ADP + H(+)</text>
        <dbReference type="Rhea" id="RHEA:17989"/>
        <dbReference type="Rhea" id="RHEA-COMP:9863"/>
        <dbReference type="Rhea" id="RHEA-COMP:11604"/>
        <dbReference type="ChEBI" id="CHEBI:15378"/>
        <dbReference type="ChEBI" id="CHEBI:29999"/>
        <dbReference type="ChEBI" id="CHEBI:30616"/>
        <dbReference type="ChEBI" id="CHEBI:83421"/>
        <dbReference type="ChEBI" id="CHEBI:456216"/>
        <dbReference type="EC" id="2.7.11.1"/>
    </reaction>
</comment>
<dbReference type="GO" id="GO:0048544">
    <property type="term" value="P:recognition of pollen"/>
    <property type="evidence" value="ECO:0007669"/>
    <property type="project" value="InterPro"/>
</dbReference>
<dbReference type="PROSITE" id="PS50011">
    <property type="entry name" value="PROTEIN_KINASE_DOM"/>
    <property type="match status" value="1"/>
</dbReference>
<evidence type="ECO:0000256" key="12">
    <source>
        <dbReference type="ARBA" id="ARBA00023136"/>
    </source>
</evidence>
<comment type="catalytic activity">
    <reaction evidence="16">
        <text>L-threonyl-[protein] + ATP = O-phospho-L-threonyl-[protein] + ADP + H(+)</text>
        <dbReference type="Rhea" id="RHEA:46608"/>
        <dbReference type="Rhea" id="RHEA-COMP:11060"/>
        <dbReference type="Rhea" id="RHEA-COMP:11605"/>
        <dbReference type="ChEBI" id="CHEBI:15378"/>
        <dbReference type="ChEBI" id="CHEBI:30013"/>
        <dbReference type="ChEBI" id="CHEBI:30616"/>
        <dbReference type="ChEBI" id="CHEBI:61977"/>
        <dbReference type="ChEBI" id="CHEBI:456216"/>
        <dbReference type="EC" id="2.7.11.1"/>
    </reaction>
</comment>
<dbReference type="Gene3D" id="2.90.10.10">
    <property type="entry name" value="Bulb-type lectin domain"/>
    <property type="match status" value="1"/>
</dbReference>
<dbReference type="SMART" id="SM00473">
    <property type="entry name" value="PAN_AP"/>
    <property type="match status" value="1"/>
</dbReference>
<dbReference type="PROSITE" id="PS00108">
    <property type="entry name" value="PROTEIN_KINASE_ST"/>
    <property type="match status" value="1"/>
</dbReference>
<evidence type="ECO:0000256" key="10">
    <source>
        <dbReference type="ARBA" id="ARBA00022840"/>
    </source>
</evidence>
<keyword evidence="6 19" id="KW-0812">Transmembrane</keyword>
<dbReference type="GO" id="GO:0004674">
    <property type="term" value="F:protein serine/threonine kinase activity"/>
    <property type="evidence" value="ECO:0007669"/>
    <property type="project" value="UniProtKB-KW"/>
</dbReference>
<dbReference type="InterPro" id="IPR036426">
    <property type="entry name" value="Bulb-type_lectin_dom_sf"/>
</dbReference>
<evidence type="ECO:0000256" key="3">
    <source>
        <dbReference type="ARBA" id="ARBA00022527"/>
    </source>
</evidence>
<keyword evidence="15" id="KW-0325">Glycoprotein</keyword>
<dbReference type="InterPro" id="IPR000742">
    <property type="entry name" value="EGF"/>
</dbReference>
<feature type="transmembrane region" description="Helical" evidence="19">
    <location>
        <begin position="362"/>
        <end position="385"/>
    </location>
</feature>
<keyword evidence="10 18" id="KW-0067">ATP-binding</keyword>
<dbReference type="PANTHER" id="PTHR47974">
    <property type="entry name" value="OS07G0415500 PROTEIN"/>
    <property type="match status" value="1"/>
</dbReference>
<keyword evidence="14" id="KW-0675">Receptor</keyword>
<keyword evidence="12 19" id="KW-0472">Membrane</keyword>
<evidence type="ECO:0000256" key="17">
    <source>
        <dbReference type="ARBA" id="ARBA00048679"/>
    </source>
</evidence>
<dbReference type="SMART" id="SM00220">
    <property type="entry name" value="S_TKc"/>
    <property type="match status" value="1"/>
</dbReference>
<dbReference type="PROSITE" id="PS50927">
    <property type="entry name" value="BULB_LECTIN"/>
    <property type="match status" value="1"/>
</dbReference>
<dbReference type="Pfam" id="PF01453">
    <property type="entry name" value="B_lectin"/>
    <property type="match status" value="2"/>
</dbReference>
<dbReference type="Gene3D" id="1.10.510.10">
    <property type="entry name" value="Transferase(Phosphotransferase) domain 1"/>
    <property type="match status" value="1"/>
</dbReference>
<keyword evidence="8 18" id="KW-0547">Nucleotide-binding</keyword>
<dbReference type="SMART" id="SM00181">
    <property type="entry name" value="EGF"/>
    <property type="match status" value="2"/>
</dbReference>
<dbReference type="PANTHER" id="PTHR47974:SF3">
    <property type="entry name" value="RECEPTOR-LIKE SERINE_THREONINE-PROTEIN KINASE"/>
    <property type="match status" value="1"/>
</dbReference>
<dbReference type="InterPro" id="IPR011009">
    <property type="entry name" value="Kinase-like_dom_sf"/>
</dbReference>
<evidence type="ECO:0000256" key="11">
    <source>
        <dbReference type="ARBA" id="ARBA00022989"/>
    </source>
</evidence>
<protein>
    <recommendedName>
        <fullName evidence="2">non-specific serine/threonine protein kinase</fullName>
        <ecNumber evidence="2">2.7.11.1</ecNumber>
    </recommendedName>
</protein>
<dbReference type="InterPro" id="IPR003609">
    <property type="entry name" value="Pan_app"/>
</dbReference>
<dbReference type="SUPFAM" id="SSF56112">
    <property type="entry name" value="Protein kinase-like (PK-like)"/>
    <property type="match status" value="1"/>
</dbReference>
<gene>
    <name evidence="23" type="ORF">FSB_LOCUS19825</name>
</gene>
<feature type="binding site" evidence="18">
    <location>
        <position position="446"/>
    </location>
    <ligand>
        <name>ATP</name>
        <dbReference type="ChEBI" id="CHEBI:30616"/>
    </ligand>
</feature>
<dbReference type="EMBL" id="OIVN01001268">
    <property type="protein sequence ID" value="SPC91943.1"/>
    <property type="molecule type" value="Genomic_DNA"/>
</dbReference>
<dbReference type="Pfam" id="PF00069">
    <property type="entry name" value="Pkinase"/>
    <property type="match status" value="1"/>
</dbReference>
<accession>A0A2N9FXK4</accession>
<evidence type="ECO:0000259" key="22">
    <source>
        <dbReference type="PROSITE" id="PS50948"/>
    </source>
</evidence>
<evidence type="ECO:0000256" key="13">
    <source>
        <dbReference type="ARBA" id="ARBA00023157"/>
    </source>
</evidence>
<dbReference type="SUPFAM" id="SSF51110">
    <property type="entry name" value="alpha-D-mannose-specific plant lectins"/>
    <property type="match status" value="2"/>
</dbReference>
<evidence type="ECO:0000256" key="2">
    <source>
        <dbReference type="ARBA" id="ARBA00012513"/>
    </source>
</evidence>
<evidence type="ECO:0000259" key="20">
    <source>
        <dbReference type="PROSITE" id="PS50011"/>
    </source>
</evidence>
<evidence type="ECO:0000256" key="19">
    <source>
        <dbReference type="SAM" id="Phobius"/>
    </source>
</evidence>
<reference evidence="23" key="1">
    <citation type="submission" date="2018-02" db="EMBL/GenBank/DDBJ databases">
        <authorList>
            <person name="Cohen D.B."/>
            <person name="Kent A.D."/>
        </authorList>
    </citation>
    <scope>NUCLEOTIDE SEQUENCE</scope>
</reference>
<evidence type="ECO:0000256" key="9">
    <source>
        <dbReference type="ARBA" id="ARBA00022777"/>
    </source>
</evidence>
<dbReference type="InterPro" id="IPR001480">
    <property type="entry name" value="Bulb-type_lectin_dom"/>
</dbReference>
<dbReference type="GO" id="GO:0106310">
    <property type="term" value="F:protein serine kinase activity"/>
    <property type="evidence" value="ECO:0007669"/>
    <property type="project" value="RHEA"/>
</dbReference>
<evidence type="ECO:0000256" key="18">
    <source>
        <dbReference type="PROSITE-ProRule" id="PRU10141"/>
    </source>
</evidence>
<feature type="domain" description="Protein kinase" evidence="20">
    <location>
        <begin position="418"/>
        <end position="659"/>
    </location>
</feature>
<keyword evidence="11 19" id="KW-1133">Transmembrane helix</keyword>
<evidence type="ECO:0000256" key="7">
    <source>
        <dbReference type="ARBA" id="ARBA00022729"/>
    </source>
</evidence>
<evidence type="ECO:0000256" key="6">
    <source>
        <dbReference type="ARBA" id="ARBA00022692"/>
    </source>
</evidence>
<feature type="domain" description="Bulb-type lectin" evidence="21">
    <location>
        <begin position="603"/>
        <end position="740"/>
    </location>
</feature>
<dbReference type="FunFam" id="3.30.200.20:FF:000059">
    <property type="entry name" value="S-receptor-like serine/threonine-protein kinase"/>
    <property type="match status" value="1"/>
</dbReference>
<keyword evidence="7" id="KW-0732">Signal</keyword>
<dbReference type="EC" id="2.7.11.1" evidence="2"/>
<organism evidence="23">
    <name type="scientific">Fagus sylvatica</name>
    <name type="common">Beechnut</name>
    <dbReference type="NCBI Taxonomy" id="28930"/>
    <lineage>
        <taxon>Eukaryota</taxon>
        <taxon>Viridiplantae</taxon>
        <taxon>Streptophyta</taxon>
        <taxon>Embryophyta</taxon>
        <taxon>Tracheophyta</taxon>
        <taxon>Spermatophyta</taxon>
        <taxon>Magnoliopsida</taxon>
        <taxon>eudicotyledons</taxon>
        <taxon>Gunneridae</taxon>
        <taxon>Pentapetalae</taxon>
        <taxon>rosids</taxon>
        <taxon>fabids</taxon>
        <taxon>Fagales</taxon>
        <taxon>Fagaceae</taxon>
        <taxon>Fagus</taxon>
    </lineage>
</organism>
<dbReference type="PROSITE" id="PS00107">
    <property type="entry name" value="PROTEIN_KINASE_ATP"/>
    <property type="match status" value="1"/>
</dbReference>